<proteinExistence type="predicted"/>
<dbReference type="InterPro" id="IPR029044">
    <property type="entry name" value="Nucleotide-diphossugar_trans"/>
</dbReference>
<keyword evidence="1" id="KW-0808">Transferase</keyword>
<sequence length="283" mass="32932">MTNYNLILITTHQDELNIFKLIHSIDSNIKKIKVLMVVVSQECEISYSTKNSFLSIAFIHESKMGLSKARNIALKYLLSNVISAEYIMFPDDDSSFDENFFMYFPLVLNTDKCYITPIYNEGTKELYLGKFLNEGSFINEDKHSLIGSPNQVVLYEKFKEQVFFDEDLGVGGKFGSCEDYDHFIRLSRAGAKFYYISKIYSFHPAKSTKNLLSLKETKKRYKSYSPGFVCIIKKYKKYKFIPLFLLRPLGGSLIKIFGFDFKMANVYFSVFFFRIELLIKKLV</sequence>
<dbReference type="Proteomes" id="UP000236737">
    <property type="component" value="Unassembled WGS sequence"/>
</dbReference>
<keyword evidence="2" id="KW-1185">Reference proteome</keyword>
<evidence type="ECO:0000313" key="1">
    <source>
        <dbReference type="EMBL" id="SEG17553.1"/>
    </source>
</evidence>
<dbReference type="OrthoDB" id="786280at2"/>
<organism evidence="1 2">
    <name type="scientific">Flavobacterium urumqiense</name>
    <dbReference type="NCBI Taxonomy" id="935224"/>
    <lineage>
        <taxon>Bacteria</taxon>
        <taxon>Pseudomonadati</taxon>
        <taxon>Bacteroidota</taxon>
        <taxon>Flavobacteriia</taxon>
        <taxon>Flavobacteriales</taxon>
        <taxon>Flavobacteriaceae</taxon>
        <taxon>Flavobacterium</taxon>
    </lineage>
</organism>
<dbReference type="GO" id="GO:0016740">
    <property type="term" value="F:transferase activity"/>
    <property type="evidence" value="ECO:0007669"/>
    <property type="project" value="UniProtKB-KW"/>
</dbReference>
<accession>A0A1H5Y0T9</accession>
<protein>
    <submittedName>
        <fullName evidence="1">Glycosyltransferase, GT2 family</fullName>
    </submittedName>
</protein>
<dbReference type="EMBL" id="FNVP01000007">
    <property type="protein sequence ID" value="SEG17553.1"/>
    <property type="molecule type" value="Genomic_DNA"/>
</dbReference>
<dbReference type="SUPFAM" id="SSF53448">
    <property type="entry name" value="Nucleotide-diphospho-sugar transferases"/>
    <property type="match status" value="1"/>
</dbReference>
<dbReference type="RefSeq" id="WP_103999950.1">
    <property type="nucleotide sequence ID" value="NZ_FNVP01000007.1"/>
</dbReference>
<name>A0A1H5Y0T9_9FLAO</name>
<dbReference type="AlphaFoldDB" id="A0A1H5Y0T9"/>
<evidence type="ECO:0000313" key="2">
    <source>
        <dbReference type="Proteomes" id="UP000236737"/>
    </source>
</evidence>
<reference evidence="2" key="1">
    <citation type="submission" date="2016-10" db="EMBL/GenBank/DDBJ databases">
        <authorList>
            <person name="Varghese N."/>
            <person name="Submissions S."/>
        </authorList>
    </citation>
    <scope>NUCLEOTIDE SEQUENCE [LARGE SCALE GENOMIC DNA]</scope>
    <source>
        <strain evidence="2">CGMCC 1.9230</strain>
    </source>
</reference>
<dbReference type="Gene3D" id="3.90.550.10">
    <property type="entry name" value="Spore Coat Polysaccharide Biosynthesis Protein SpsA, Chain A"/>
    <property type="match status" value="1"/>
</dbReference>
<gene>
    <name evidence="1" type="ORF">SAMN04488130_10714</name>
</gene>